<dbReference type="InterPro" id="IPR050856">
    <property type="entry name" value="Biotin_carboxylase_complex"/>
</dbReference>
<keyword evidence="12" id="KW-1185">Reference proteome</keyword>
<sequence length="670" mass="71301">MITSVLIANRGEIACRVIETARSMGLRTIAVYSEADANALHVEMADEAYLLGPAAAAESYLRQDKILDAARRSGADAIHPGYGFLSENAEFAEACAEAGVLFVGPPADAIRAMGLKDRAKVLMQDANVPVVPGYHGDNQDPAFLAGEAEKIGYPVLIKAVAGGGGKGMRRVDAAGEFDKALASAQREAKAAFGDDHVLIEKFVSRPRHIEVQVFADAHGDVVHLFERDCSVQRRHQKVVEEAPAPGMPQDMRDAMGKAACEAARAIGYRGAGTVEFIADTSEGLRADRFYFMEMNTRLQVEHPVTEMITGQDLVEWQLRVVSNEELPLKQDDILLDGHAVEVRLYAEDPNKQFFPSTGKLKEFWMPEEGDGVRIDAGVQLGDDISIYYDPMIAKVIAWGDTRDAARQLLIKALGEVEVVGVTTNAAFLKDVVSHPVFASGEMDTGFIEAHTKDLLPGKQAAPADIAAFAALALAQNRTLHAARGSDADPYSPWNDVGGWRLVGTASETLTLVDGDTQVSADVTYGADVIAVSLEGAEGRVSTYRVAEGVIEAVVNGARLSAGVHIDDDTVSVMKDGATWTFDVPDPLDVDAADAAALGGVEAPMTGKITQVWVTAGDSVQRGAPLIALEAMKMEHTLNAPADVTVAEVLAAPGDQVEGGAALVVFEASDE</sequence>
<dbReference type="SMART" id="SM00878">
    <property type="entry name" value="Biotin_carb_C"/>
    <property type="match status" value="1"/>
</dbReference>
<dbReference type="Gene3D" id="3.30.1490.20">
    <property type="entry name" value="ATP-grasp fold, A domain"/>
    <property type="match status" value="1"/>
</dbReference>
<dbReference type="AlphaFoldDB" id="X5MBE1"/>
<dbReference type="Pfam" id="PF21139">
    <property type="entry name" value="BT_MCC_alpha"/>
    <property type="match status" value="1"/>
</dbReference>
<evidence type="ECO:0000256" key="2">
    <source>
        <dbReference type="ARBA" id="ARBA00022598"/>
    </source>
</evidence>
<dbReference type="CDD" id="cd06850">
    <property type="entry name" value="biotinyl_domain"/>
    <property type="match status" value="1"/>
</dbReference>
<dbReference type="PROSITE" id="PS50975">
    <property type="entry name" value="ATP_GRASP"/>
    <property type="match status" value="1"/>
</dbReference>
<evidence type="ECO:0000256" key="6">
    <source>
        <dbReference type="ARBA" id="ARBA00023267"/>
    </source>
</evidence>
<dbReference type="PANTHER" id="PTHR18866:SF33">
    <property type="entry name" value="METHYLCROTONOYL-COA CARBOXYLASE SUBUNIT ALPHA, MITOCHONDRIAL-RELATED"/>
    <property type="match status" value="1"/>
</dbReference>
<dbReference type="PANTHER" id="PTHR18866">
    <property type="entry name" value="CARBOXYLASE:PYRUVATE/ACETYL-COA/PROPIONYL-COA CARBOXYLASE"/>
    <property type="match status" value="1"/>
</dbReference>
<dbReference type="NCBIfam" id="NF006367">
    <property type="entry name" value="PRK08591.1"/>
    <property type="match status" value="1"/>
</dbReference>
<dbReference type="SUPFAM" id="SSF51246">
    <property type="entry name" value="Rudiment single hybrid motif"/>
    <property type="match status" value="1"/>
</dbReference>
<dbReference type="InterPro" id="IPR005481">
    <property type="entry name" value="BC-like_N"/>
</dbReference>
<dbReference type="Gene3D" id="3.40.50.20">
    <property type="match status" value="1"/>
</dbReference>
<feature type="domain" description="Lipoyl-binding" evidence="8">
    <location>
        <begin position="591"/>
        <end position="666"/>
    </location>
</feature>
<dbReference type="OrthoDB" id="9763189at2"/>
<dbReference type="SUPFAM" id="SSF52440">
    <property type="entry name" value="PreATP-grasp domain"/>
    <property type="match status" value="1"/>
</dbReference>
<accession>X5MBE1</accession>
<keyword evidence="2 11" id="KW-0436">Ligase</keyword>
<dbReference type="PROSITE" id="PS00867">
    <property type="entry name" value="CPSASE_2"/>
    <property type="match status" value="1"/>
</dbReference>
<dbReference type="SUPFAM" id="SSF51230">
    <property type="entry name" value="Single hybrid motif"/>
    <property type="match status" value="1"/>
</dbReference>
<dbReference type="HOGENOM" id="CLU_000395_3_1_5"/>
<evidence type="ECO:0000259" key="10">
    <source>
        <dbReference type="PROSITE" id="PS50979"/>
    </source>
</evidence>
<dbReference type="RefSeq" id="WP_043949249.1">
    <property type="nucleotide sequence ID" value="NZ_HG966617.1"/>
</dbReference>
<dbReference type="Pfam" id="PF02785">
    <property type="entry name" value="Biotin_carb_C"/>
    <property type="match status" value="1"/>
</dbReference>
<evidence type="ECO:0000313" key="12">
    <source>
        <dbReference type="Proteomes" id="UP000032160"/>
    </source>
</evidence>
<dbReference type="GO" id="GO:0046872">
    <property type="term" value="F:metal ion binding"/>
    <property type="evidence" value="ECO:0007669"/>
    <property type="project" value="InterPro"/>
</dbReference>
<dbReference type="FunFam" id="3.30.1490.20:FF:000003">
    <property type="entry name" value="acetyl-CoA carboxylase isoform X1"/>
    <property type="match status" value="1"/>
</dbReference>
<dbReference type="Gene3D" id="2.40.50.100">
    <property type="match status" value="1"/>
</dbReference>
<dbReference type="InterPro" id="IPR011054">
    <property type="entry name" value="Rudment_hybrid_motif"/>
</dbReference>
<proteinExistence type="predicted"/>
<evidence type="ECO:0000256" key="5">
    <source>
        <dbReference type="ARBA" id="ARBA00022946"/>
    </source>
</evidence>
<keyword evidence="4 7" id="KW-0067">ATP-binding</keyword>
<feature type="domain" description="Biotin carboxylation" evidence="10">
    <location>
        <begin position="1"/>
        <end position="452"/>
    </location>
</feature>
<reference evidence="11 12" key="1">
    <citation type="journal article" date="2014" name="Front. Genet.">
        <title>Genome and metabolic network of "Candidatus Phaeomarinobacter ectocarpi" Ec32, a new candidate genus of Alphaproteobacteria frequently associated with brown algae.</title>
        <authorList>
            <person name="Dittami S.M."/>
            <person name="Barbeyron T."/>
            <person name="Boyen C."/>
            <person name="Cambefort J."/>
            <person name="Collet G."/>
            <person name="Delage L."/>
            <person name="Gobet A."/>
            <person name="Groisillier A."/>
            <person name="Leblanc C."/>
            <person name="Michel G."/>
            <person name="Scornet D."/>
            <person name="Siegel A."/>
            <person name="Tapia J.E."/>
            <person name="Tonon T."/>
        </authorList>
    </citation>
    <scope>NUCLEOTIDE SEQUENCE [LARGE SCALE GENOMIC DNA]</scope>
    <source>
        <strain evidence="11 12">Ec32</strain>
    </source>
</reference>
<evidence type="ECO:0000256" key="4">
    <source>
        <dbReference type="ARBA" id="ARBA00022840"/>
    </source>
</evidence>
<dbReference type="FunFam" id="3.40.50.20:FF:000010">
    <property type="entry name" value="Propionyl-CoA carboxylase subunit alpha"/>
    <property type="match status" value="1"/>
</dbReference>
<dbReference type="PROSITE" id="PS50979">
    <property type="entry name" value="BC"/>
    <property type="match status" value="1"/>
</dbReference>
<dbReference type="PATRIC" id="fig|1458461.3.peg.3257"/>
<dbReference type="Pfam" id="PF02786">
    <property type="entry name" value="CPSase_L_D2"/>
    <property type="match status" value="1"/>
</dbReference>
<evidence type="ECO:0000313" key="11">
    <source>
        <dbReference type="EMBL" id="CDO61463.1"/>
    </source>
</evidence>
<dbReference type="InterPro" id="IPR016185">
    <property type="entry name" value="PreATP-grasp_dom_sf"/>
</dbReference>
<dbReference type="InterPro" id="IPR005479">
    <property type="entry name" value="CPAse_ATP-bd"/>
</dbReference>
<dbReference type="GO" id="GO:0005524">
    <property type="term" value="F:ATP binding"/>
    <property type="evidence" value="ECO:0007669"/>
    <property type="project" value="UniProtKB-UniRule"/>
</dbReference>
<organism evidence="11 12">
    <name type="scientific">Candidatus Phaeomarinibacter ectocarpi</name>
    <dbReference type="NCBI Taxonomy" id="1458461"/>
    <lineage>
        <taxon>Bacteria</taxon>
        <taxon>Pseudomonadati</taxon>
        <taxon>Pseudomonadota</taxon>
        <taxon>Alphaproteobacteria</taxon>
        <taxon>Hyphomicrobiales</taxon>
        <taxon>Parvibaculaceae</taxon>
        <taxon>Candidatus Phaeomarinibacter</taxon>
    </lineage>
</organism>
<keyword evidence="5" id="KW-0809">Transit peptide</keyword>
<dbReference type="InterPro" id="IPR048429">
    <property type="entry name" value="MCC_alpha_BT"/>
</dbReference>
<evidence type="ECO:0000259" key="9">
    <source>
        <dbReference type="PROSITE" id="PS50975"/>
    </source>
</evidence>
<feature type="domain" description="ATP-grasp" evidence="9">
    <location>
        <begin position="120"/>
        <end position="322"/>
    </location>
</feature>
<dbReference type="EC" id="6.4.1.4" evidence="11"/>
<dbReference type="Pfam" id="PF00364">
    <property type="entry name" value="Biotin_lipoyl"/>
    <property type="match status" value="1"/>
</dbReference>
<protein>
    <submittedName>
        <fullName evidence="11">Methylcrotonyl-CoA carboxylase biotin-containing subunit</fullName>
        <ecNumber evidence="11">6.4.1.4</ecNumber>
    </submittedName>
</protein>
<dbReference type="Gene3D" id="3.30.700.40">
    <property type="match status" value="1"/>
</dbReference>
<comment type="cofactor">
    <cofactor evidence="1">
        <name>biotin</name>
        <dbReference type="ChEBI" id="CHEBI:57586"/>
    </cofactor>
</comment>
<evidence type="ECO:0000256" key="7">
    <source>
        <dbReference type="PROSITE-ProRule" id="PRU00409"/>
    </source>
</evidence>
<evidence type="ECO:0000259" key="8">
    <source>
        <dbReference type="PROSITE" id="PS50968"/>
    </source>
</evidence>
<dbReference type="STRING" id="1458461.BN1012_Phect3251"/>
<dbReference type="FunFam" id="3.30.470.20:FF:000028">
    <property type="entry name" value="Methylcrotonoyl-CoA carboxylase subunit alpha, mitochondrial"/>
    <property type="match status" value="1"/>
</dbReference>
<dbReference type="KEGG" id="pect:BN1012_Phect3251"/>
<keyword evidence="6" id="KW-0092">Biotin</keyword>
<dbReference type="GO" id="GO:0004485">
    <property type="term" value="F:methylcrotonoyl-CoA carboxylase activity"/>
    <property type="evidence" value="ECO:0007669"/>
    <property type="project" value="UniProtKB-EC"/>
</dbReference>
<name>X5MBE1_9HYPH</name>
<dbReference type="InterPro" id="IPR000089">
    <property type="entry name" value="Biotin_lipoyl"/>
</dbReference>
<dbReference type="InterPro" id="IPR011761">
    <property type="entry name" value="ATP-grasp"/>
</dbReference>
<dbReference type="Pfam" id="PF00289">
    <property type="entry name" value="Biotin_carb_N"/>
    <property type="match status" value="1"/>
</dbReference>
<dbReference type="EMBL" id="HG966617">
    <property type="protein sequence ID" value="CDO61463.1"/>
    <property type="molecule type" value="Genomic_DNA"/>
</dbReference>
<dbReference type="PROSITE" id="PS50968">
    <property type="entry name" value="BIOTINYL_LIPOYL"/>
    <property type="match status" value="1"/>
</dbReference>
<dbReference type="InterPro" id="IPR005482">
    <property type="entry name" value="Biotin_COase_C"/>
</dbReference>
<keyword evidence="3 7" id="KW-0547">Nucleotide-binding</keyword>
<evidence type="ECO:0000256" key="3">
    <source>
        <dbReference type="ARBA" id="ARBA00022741"/>
    </source>
</evidence>
<dbReference type="FunFam" id="2.40.50.100:FF:000003">
    <property type="entry name" value="Acetyl-CoA carboxylase biotin carboxyl carrier protein"/>
    <property type="match status" value="1"/>
</dbReference>
<dbReference type="InterPro" id="IPR011764">
    <property type="entry name" value="Biotin_carboxylation_dom"/>
</dbReference>
<dbReference type="Gene3D" id="3.30.470.20">
    <property type="entry name" value="ATP-grasp fold, B domain"/>
    <property type="match status" value="1"/>
</dbReference>
<evidence type="ECO:0000256" key="1">
    <source>
        <dbReference type="ARBA" id="ARBA00001953"/>
    </source>
</evidence>
<dbReference type="InterPro" id="IPR013815">
    <property type="entry name" value="ATP_grasp_subdomain_1"/>
</dbReference>
<dbReference type="Proteomes" id="UP000032160">
    <property type="component" value="Chromosome I"/>
</dbReference>
<gene>
    <name evidence="11" type="ORF">BN1012_Phect3251</name>
</gene>
<dbReference type="InterPro" id="IPR011053">
    <property type="entry name" value="Single_hybrid_motif"/>
</dbReference>
<dbReference type="SUPFAM" id="SSF56059">
    <property type="entry name" value="Glutathione synthetase ATP-binding domain-like"/>
    <property type="match status" value="1"/>
</dbReference>